<evidence type="ECO:0000256" key="4">
    <source>
        <dbReference type="ARBA" id="ARBA00022695"/>
    </source>
</evidence>
<dbReference type="PANTHER" id="PTHR43511">
    <property type="match status" value="1"/>
</dbReference>
<organism evidence="6">
    <name type="scientific">Salix viminalis</name>
    <name type="common">Common osier</name>
    <name type="synonym">Basket willow</name>
    <dbReference type="NCBI Taxonomy" id="40686"/>
    <lineage>
        <taxon>Eukaryota</taxon>
        <taxon>Viridiplantae</taxon>
        <taxon>Streptophyta</taxon>
        <taxon>Embryophyta</taxon>
        <taxon>Tracheophyta</taxon>
        <taxon>Spermatophyta</taxon>
        <taxon>Magnoliopsida</taxon>
        <taxon>eudicotyledons</taxon>
        <taxon>Gunneridae</taxon>
        <taxon>Pentapetalae</taxon>
        <taxon>rosids</taxon>
        <taxon>fabids</taxon>
        <taxon>Malpighiales</taxon>
        <taxon>Salicaceae</taxon>
        <taxon>Saliceae</taxon>
        <taxon>Salix</taxon>
    </lineage>
</organism>
<keyword evidence="3" id="KW-0808">Transferase</keyword>
<dbReference type="InterPro" id="IPR029044">
    <property type="entry name" value="Nucleotide-diphossugar_trans"/>
</dbReference>
<comment type="catalytic activity">
    <reaction evidence="5">
        <text>alpha-D-glucose 1-phosphate + UTP + H(+) = UDP-alpha-D-glucose + diphosphate</text>
        <dbReference type="Rhea" id="RHEA:19889"/>
        <dbReference type="ChEBI" id="CHEBI:15378"/>
        <dbReference type="ChEBI" id="CHEBI:33019"/>
        <dbReference type="ChEBI" id="CHEBI:46398"/>
        <dbReference type="ChEBI" id="CHEBI:58601"/>
        <dbReference type="ChEBI" id="CHEBI:58885"/>
        <dbReference type="EC" id="2.7.7.9"/>
    </reaction>
</comment>
<dbReference type="Gene3D" id="3.90.550.10">
    <property type="entry name" value="Spore Coat Polysaccharide Biosynthesis Protein SpsA, Chain A"/>
    <property type="match status" value="1"/>
</dbReference>
<evidence type="ECO:0000256" key="1">
    <source>
        <dbReference type="ARBA" id="ARBA00010401"/>
    </source>
</evidence>
<evidence type="ECO:0000256" key="3">
    <source>
        <dbReference type="ARBA" id="ARBA00022679"/>
    </source>
</evidence>
<sequence>MVKRLIGSEKTGFVILINRNHGGEVRQVEWSKIQTPTDEVVVPDDSLESTPEYMEETKKLFNKLVVLNLDGGLALKFNLNKKYGCSVPLLLMNSFNTHDNTQKIIEKHSNSNTEIHTFNQLS</sequence>
<name>A0A6N2N690_SALVM</name>
<dbReference type="InterPro" id="IPR002618">
    <property type="entry name" value="UDPGP_fam"/>
</dbReference>
<gene>
    <name evidence="6" type="ORF">SVIM_LOCUS472235</name>
</gene>
<comment type="similarity">
    <text evidence="1">Belongs to the UDPGP type 1 family.</text>
</comment>
<protein>
    <recommendedName>
        <fullName evidence="2">UTP--glucose-1-phosphate uridylyltransferase</fullName>
        <ecNumber evidence="2">2.7.7.9</ecNumber>
    </recommendedName>
</protein>
<evidence type="ECO:0000256" key="2">
    <source>
        <dbReference type="ARBA" id="ARBA00012415"/>
    </source>
</evidence>
<dbReference type="Pfam" id="PF01704">
    <property type="entry name" value="UDPGP"/>
    <property type="match status" value="2"/>
</dbReference>
<evidence type="ECO:0000256" key="5">
    <source>
        <dbReference type="ARBA" id="ARBA00048128"/>
    </source>
</evidence>
<dbReference type="SUPFAM" id="SSF53448">
    <property type="entry name" value="Nucleotide-diphospho-sugar transferases"/>
    <property type="match status" value="1"/>
</dbReference>
<proteinExistence type="inferred from homology"/>
<accession>A0A6N2N690</accession>
<dbReference type="AlphaFoldDB" id="A0A6N2N690"/>
<dbReference type="GO" id="GO:0003983">
    <property type="term" value="F:UTP:glucose-1-phosphate uridylyltransferase activity"/>
    <property type="evidence" value="ECO:0007669"/>
    <property type="project" value="UniProtKB-EC"/>
</dbReference>
<reference evidence="6" key="1">
    <citation type="submission" date="2019-03" db="EMBL/GenBank/DDBJ databases">
        <authorList>
            <person name="Mank J."/>
            <person name="Almeida P."/>
        </authorList>
    </citation>
    <scope>NUCLEOTIDE SEQUENCE</scope>
    <source>
        <strain evidence="6">78183</strain>
    </source>
</reference>
<evidence type="ECO:0000313" key="6">
    <source>
        <dbReference type="EMBL" id="VFU62428.1"/>
    </source>
</evidence>
<keyword evidence="4" id="KW-0548">Nucleotidyltransferase</keyword>
<dbReference type="EC" id="2.7.7.9" evidence="2"/>
<dbReference type="InterPro" id="IPR016267">
    <property type="entry name" value="UDPGP_trans"/>
</dbReference>
<dbReference type="GO" id="GO:0006011">
    <property type="term" value="P:UDP-alpha-D-glucose metabolic process"/>
    <property type="evidence" value="ECO:0007669"/>
    <property type="project" value="InterPro"/>
</dbReference>
<dbReference type="EMBL" id="CAADRP010002152">
    <property type="protein sequence ID" value="VFU62428.1"/>
    <property type="molecule type" value="Genomic_DNA"/>
</dbReference>